<evidence type="ECO:0000256" key="2">
    <source>
        <dbReference type="ARBA" id="ARBA00022692"/>
    </source>
</evidence>
<evidence type="ECO:0000256" key="8">
    <source>
        <dbReference type="RuleBase" id="RU079119"/>
    </source>
</evidence>
<evidence type="ECO:0000313" key="10">
    <source>
        <dbReference type="EMBL" id="KHJ93355.1"/>
    </source>
</evidence>
<keyword evidence="5 7" id="KW-0040">ANK repeat</keyword>
<dbReference type="Pfam" id="PF12796">
    <property type="entry name" value="Ank_2"/>
    <property type="match status" value="1"/>
</dbReference>
<sequence>MFRLLELGADPNVVGGLLVSSPLHWAARVGHSNSAALLVKAGAVANVRDTQGYTPIHLAVQTNQSTLVAYLLEKFEYCKDITDNSGMTPVMWAAYRTFGMFPIRLLVRAGANLNAQEHLSGNTALHIAAQERNYSSVKELLAGNADLFLRNKQQETAIDIARNMRNHKLISMLEDAMKTRSGNSASCAPCSKIPLNNVKRYVGFITPGLVLALIALLFHLFHYLIVGAILLVAFIAFQCLSRFDFHTATHSLVPIGICIAEPSCMIITWCVSLQYFVSWWLQIAFVIVMCVLFWSLFKIVFSNPGIIEPSDSSRAQFAEMLEHCERVNYCFTYLIRCSCVMDFDHHCPWLHQCITIRNLRTFLVFIACVAISAGLFCYACGHLIYLRINASGSSTKLLTLADEVLESSSWLLFCLALAFFHAIMLSALFINQCVQISENLTTMDRIRRSRGHHYTSINQELVDDPVEPAITFSTRLRNVFDFCIGTF</sequence>
<feature type="repeat" description="ANK" evidence="7">
    <location>
        <begin position="51"/>
        <end position="74"/>
    </location>
</feature>
<dbReference type="PROSITE" id="PS50216">
    <property type="entry name" value="DHHC"/>
    <property type="match status" value="1"/>
</dbReference>
<dbReference type="Pfam" id="PF00023">
    <property type="entry name" value="Ank"/>
    <property type="match status" value="1"/>
</dbReference>
<reference evidence="10 11" key="1">
    <citation type="submission" date="2014-03" db="EMBL/GenBank/DDBJ databases">
        <title>Draft genome of the hookworm Oesophagostomum dentatum.</title>
        <authorList>
            <person name="Mitreva M."/>
        </authorList>
    </citation>
    <scope>NUCLEOTIDE SEQUENCE [LARGE SCALE GENOMIC DNA]</scope>
    <source>
        <strain evidence="10 11">OD-Hann</strain>
    </source>
</reference>
<evidence type="ECO:0000256" key="3">
    <source>
        <dbReference type="ARBA" id="ARBA00022737"/>
    </source>
</evidence>
<gene>
    <name evidence="10" type="ORF">OESDEN_06737</name>
</gene>
<dbReference type="Gene3D" id="1.25.40.20">
    <property type="entry name" value="Ankyrin repeat-containing domain"/>
    <property type="match status" value="1"/>
</dbReference>
<protein>
    <recommendedName>
        <fullName evidence="8">Palmitoyltransferase</fullName>
        <ecNumber evidence="8">2.3.1.225</ecNumber>
    </recommendedName>
</protein>
<name>A0A0B1TDB7_OESDE</name>
<keyword evidence="2 8" id="KW-0812">Transmembrane</keyword>
<dbReference type="PANTHER" id="PTHR24161">
    <property type="entry name" value="ANK_REP_REGION DOMAIN-CONTAINING PROTEIN-RELATED"/>
    <property type="match status" value="1"/>
</dbReference>
<dbReference type="GO" id="GO:0016020">
    <property type="term" value="C:membrane"/>
    <property type="evidence" value="ECO:0007669"/>
    <property type="project" value="UniProtKB-SubCell"/>
</dbReference>
<feature type="transmembrane region" description="Helical" evidence="8">
    <location>
        <begin position="252"/>
        <end position="277"/>
    </location>
</feature>
<evidence type="ECO:0000256" key="7">
    <source>
        <dbReference type="PROSITE-ProRule" id="PRU00023"/>
    </source>
</evidence>
<accession>A0A0B1TDB7</accession>
<feature type="repeat" description="ANK" evidence="7">
    <location>
        <begin position="85"/>
        <end position="118"/>
    </location>
</feature>
<dbReference type="PROSITE" id="PS50088">
    <property type="entry name" value="ANK_REPEAT"/>
    <property type="match status" value="4"/>
</dbReference>
<keyword evidence="8" id="KW-0808">Transferase</keyword>
<dbReference type="EMBL" id="KN550812">
    <property type="protein sequence ID" value="KHJ93355.1"/>
    <property type="molecule type" value="Genomic_DNA"/>
</dbReference>
<evidence type="ECO:0000256" key="5">
    <source>
        <dbReference type="ARBA" id="ARBA00023043"/>
    </source>
</evidence>
<dbReference type="Pfam" id="PF01529">
    <property type="entry name" value="DHHC"/>
    <property type="match status" value="1"/>
</dbReference>
<feature type="repeat" description="ANK" evidence="7">
    <location>
        <begin position="120"/>
        <end position="152"/>
    </location>
</feature>
<keyword evidence="11" id="KW-1185">Reference proteome</keyword>
<feature type="domain" description="Palmitoyltransferase DHHC" evidence="9">
    <location>
        <begin position="338"/>
        <end position="447"/>
    </location>
</feature>
<keyword evidence="4 8" id="KW-1133">Transmembrane helix</keyword>
<comment type="subcellular location">
    <subcellularLocation>
        <location evidence="1">Membrane</location>
        <topology evidence="1">Multi-pass membrane protein</topology>
    </subcellularLocation>
</comment>
<dbReference type="InterPro" id="IPR001594">
    <property type="entry name" value="Palmitoyltrfase_DHHC"/>
</dbReference>
<feature type="repeat" description="ANK" evidence="7">
    <location>
        <begin position="18"/>
        <end position="50"/>
    </location>
</feature>
<evidence type="ECO:0000256" key="6">
    <source>
        <dbReference type="ARBA" id="ARBA00023136"/>
    </source>
</evidence>
<dbReference type="AlphaFoldDB" id="A0A0B1TDB7"/>
<keyword evidence="8" id="KW-0012">Acyltransferase</keyword>
<organism evidence="10 11">
    <name type="scientific">Oesophagostomum dentatum</name>
    <name type="common">Nodular worm</name>
    <dbReference type="NCBI Taxonomy" id="61180"/>
    <lineage>
        <taxon>Eukaryota</taxon>
        <taxon>Metazoa</taxon>
        <taxon>Ecdysozoa</taxon>
        <taxon>Nematoda</taxon>
        <taxon>Chromadorea</taxon>
        <taxon>Rhabditida</taxon>
        <taxon>Rhabditina</taxon>
        <taxon>Rhabditomorpha</taxon>
        <taxon>Strongyloidea</taxon>
        <taxon>Strongylidae</taxon>
        <taxon>Oesophagostomum</taxon>
    </lineage>
</organism>
<dbReference type="GO" id="GO:0019706">
    <property type="term" value="F:protein-cysteine S-palmitoyltransferase activity"/>
    <property type="evidence" value="ECO:0007669"/>
    <property type="project" value="UniProtKB-EC"/>
</dbReference>
<evidence type="ECO:0000313" key="11">
    <source>
        <dbReference type="Proteomes" id="UP000053660"/>
    </source>
</evidence>
<feature type="transmembrane region" description="Helical" evidence="8">
    <location>
        <begin position="362"/>
        <end position="388"/>
    </location>
</feature>
<comment type="catalytic activity">
    <reaction evidence="8">
        <text>L-cysteinyl-[protein] + hexadecanoyl-CoA = S-hexadecanoyl-L-cysteinyl-[protein] + CoA</text>
        <dbReference type="Rhea" id="RHEA:36683"/>
        <dbReference type="Rhea" id="RHEA-COMP:10131"/>
        <dbReference type="Rhea" id="RHEA-COMP:11032"/>
        <dbReference type="ChEBI" id="CHEBI:29950"/>
        <dbReference type="ChEBI" id="CHEBI:57287"/>
        <dbReference type="ChEBI" id="CHEBI:57379"/>
        <dbReference type="ChEBI" id="CHEBI:74151"/>
        <dbReference type="EC" id="2.3.1.225"/>
    </reaction>
</comment>
<comment type="similarity">
    <text evidence="8">Belongs to the DHHC palmitoyltransferase family.</text>
</comment>
<dbReference type="InterPro" id="IPR036770">
    <property type="entry name" value="Ankyrin_rpt-contain_sf"/>
</dbReference>
<feature type="transmembrane region" description="Helical" evidence="8">
    <location>
        <begin position="408"/>
        <end position="430"/>
    </location>
</feature>
<keyword evidence="3" id="KW-0677">Repeat</keyword>
<dbReference type="InterPro" id="IPR002110">
    <property type="entry name" value="Ankyrin_rpt"/>
</dbReference>
<dbReference type="PANTHER" id="PTHR24161:SF85">
    <property type="entry name" value="PALMITOYLTRANSFERASE HIP14"/>
    <property type="match status" value="1"/>
</dbReference>
<comment type="domain">
    <text evidence="8">The DHHC domain is required for palmitoyltransferase activity.</text>
</comment>
<feature type="transmembrane region" description="Helical" evidence="8">
    <location>
        <begin position="283"/>
        <end position="301"/>
    </location>
</feature>
<feature type="transmembrane region" description="Helical" evidence="8">
    <location>
        <begin position="224"/>
        <end position="240"/>
    </location>
</feature>
<evidence type="ECO:0000259" key="9">
    <source>
        <dbReference type="Pfam" id="PF01529"/>
    </source>
</evidence>
<dbReference type="EC" id="2.3.1.225" evidence="8"/>
<evidence type="ECO:0000256" key="1">
    <source>
        <dbReference type="ARBA" id="ARBA00004141"/>
    </source>
</evidence>
<dbReference type="OrthoDB" id="6781668at2759"/>
<dbReference type="Proteomes" id="UP000053660">
    <property type="component" value="Unassembled WGS sequence"/>
</dbReference>
<keyword evidence="6 8" id="KW-0472">Membrane</keyword>
<proteinExistence type="inferred from homology"/>
<dbReference type="SMART" id="SM00248">
    <property type="entry name" value="ANK"/>
    <property type="match status" value="4"/>
</dbReference>
<evidence type="ECO:0000256" key="4">
    <source>
        <dbReference type="ARBA" id="ARBA00022989"/>
    </source>
</evidence>
<dbReference type="PROSITE" id="PS50297">
    <property type="entry name" value="ANK_REP_REGION"/>
    <property type="match status" value="3"/>
</dbReference>
<dbReference type="SUPFAM" id="SSF48403">
    <property type="entry name" value="Ankyrin repeat"/>
    <property type="match status" value="1"/>
</dbReference>